<dbReference type="InterPro" id="IPR016476">
    <property type="entry name" value="SH3_dom_pro"/>
</dbReference>
<dbReference type="NCBIfam" id="TIGR04211">
    <property type="entry name" value="SH3_and_anchor"/>
    <property type="match status" value="1"/>
</dbReference>
<sequence length="172" mass="19301">MKTPVCIFTIFVLAATFAFYPLPASADQLYVKGHIVIGIKNSPYDSAPSIAFTRTGDLLEIITERGDYMLVRSSDGTEGWVQSRYLVAERPAATVVDDIKKKNELLSEKLRQLEASGNEVSEQLQSARAESELYKKSLSEARQQYNDLAQMSQHVQSISAERDLLKEQVRKL</sequence>
<proteinExistence type="predicted"/>
<accession>A0A0F9E5M0</accession>
<feature type="coiled-coil region" evidence="2">
    <location>
        <begin position="96"/>
        <end position="168"/>
    </location>
</feature>
<dbReference type="EMBL" id="LAZR01038526">
    <property type="protein sequence ID" value="KKL19328.1"/>
    <property type="molecule type" value="Genomic_DNA"/>
</dbReference>
<keyword evidence="2" id="KW-0175">Coiled coil</keyword>
<keyword evidence="1" id="KW-0732">Signal</keyword>
<organism evidence="3">
    <name type="scientific">marine sediment metagenome</name>
    <dbReference type="NCBI Taxonomy" id="412755"/>
    <lineage>
        <taxon>unclassified sequences</taxon>
        <taxon>metagenomes</taxon>
        <taxon>ecological metagenomes</taxon>
    </lineage>
</organism>
<evidence type="ECO:0008006" key="4">
    <source>
        <dbReference type="Google" id="ProtNLM"/>
    </source>
</evidence>
<gene>
    <name evidence="3" type="ORF">LCGC14_2466570</name>
</gene>
<evidence type="ECO:0000256" key="2">
    <source>
        <dbReference type="SAM" id="Coils"/>
    </source>
</evidence>
<feature type="non-terminal residue" evidence="3">
    <location>
        <position position="172"/>
    </location>
</feature>
<dbReference type="Gene3D" id="2.30.30.40">
    <property type="entry name" value="SH3 Domains"/>
    <property type="match status" value="1"/>
</dbReference>
<protein>
    <recommendedName>
        <fullName evidence="4">SH3b domain-containing protein</fullName>
    </recommendedName>
</protein>
<reference evidence="3" key="1">
    <citation type="journal article" date="2015" name="Nature">
        <title>Complex archaea that bridge the gap between prokaryotes and eukaryotes.</title>
        <authorList>
            <person name="Spang A."/>
            <person name="Saw J.H."/>
            <person name="Jorgensen S.L."/>
            <person name="Zaremba-Niedzwiedzka K."/>
            <person name="Martijn J."/>
            <person name="Lind A.E."/>
            <person name="van Eijk R."/>
            <person name="Schleper C."/>
            <person name="Guy L."/>
            <person name="Ettema T.J."/>
        </authorList>
    </citation>
    <scope>NUCLEOTIDE SEQUENCE</scope>
</reference>
<evidence type="ECO:0000256" key="1">
    <source>
        <dbReference type="ARBA" id="ARBA00022729"/>
    </source>
</evidence>
<dbReference type="AlphaFoldDB" id="A0A0F9E5M0"/>
<name>A0A0F9E5M0_9ZZZZ</name>
<evidence type="ECO:0000313" key="3">
    <source>
        <dbReference type="EMBL" id="KKL19328.1"/>
    </source>
</evidence>
<comment type="caution">
    <text evidence="3">The sequence shown here is derived from an EMBL/GenBank/DDBJ whole genome shotgun (WGS) entry which is preliminary data.</text>
</comment>